<comment type="caution">
    <text evidence="1">The sequence shown here is derived from an EMBL/GenBank/DDBJ whole genome shotgun (WGS) entry which is preliminary data.</text>
</comment>
<name>D3BL90_HETP5</name>
<dbReference type="RefSeq" id="XP_020429952.1">
    <property type="nucleotide sequence ID" value="XM_020580119.1"/>
</dbReference>
<dbReference type="EMBL" id="ADBJ01000039">
    <property type="protein sequence ID" value="EFA77824.1"/>
    <property type="molecule type" value="Genomic_DNA"/>
</dbReference>
<keyword evidence="2" id="KW-1185">Reference proteome</keyword>
<proteinExistence type="predicted"/>
<accession>D3BL90</accession>
<sequence length="102" mass="12410">MVFLKRSHIYKRRAENLAQKKIEYELRLKKFIAITGRTAQIEKLMDFALKKYNNAYQENQRLKEFLTMLKENNQNNPDSIQEIQQFLNLNNNYNNFNYTQDN</sequence>
<dbReference type="Proteomes" id="UP000001396">
    <property type="component" value="Unassembled WGS sequence"/>
</dbReference>
<gene>
    <name evidence="1" type="ORF">PPL_09322</name>
</gene>
<dbReference type="GeneID" id="31364797"/>
<evidence type="ECO:0000313" key="2">
    <source>
        <dbReference type="Proteomes" id="UP000001396"/>
    </source>
</evidence>
<dbReference type="AlphaFoldDB" id="D3BL90"/>
<protein>
    <submittedName>
        <fullName evidence="1">Uncharacterized protein</fullName>
    </submittedName>
</protein>
<organism evidence="1 2">
    <name type="scientific">Heterostelium pallidum (strain ATCC 26659 / Pp 5 / PN500)</name>
    <name type="common">Cellular slime mold</name>
    <name type="synonym">Polysphondylium pallidum</name>
    <dbReference type="NCBI Taxonomy" id="670386"/>
    <lineage>
        <taxon>Eukaryota</taxon>
        <taxon>Amoebozoa</taxon>
        <taxon>Evosea</taxon>
        <taxon>Eumycetozoa</taxon>
        <taxon>Dictyostelia</taxon>
        <taxon>Acytosteliales</taxon>
        <taxon>Acytosteliaceae</taxon>
        <taxon>Heterostelium</taxon>
    </lineage>
</organism>
<reference evidence="1 2" key="1">
    <citation type="journal article" date="2011" name="Genome Res.">
        <title>Phylogeny-wide analysis of social amoeba genomes highlights ancient origins for complex intercellular communication.</title>
        <authorList>
            <person name="Heidel A.J."/>
            <person name="Lawal H.M."/>
            <person name="Felder M."/>
            <person name="Schilde C."/>
            <person name="Helps N.R."/>
            <person name="Tunggal B."/>
            <person name="Rivero F."/>
            <person name="John U."/>
            <person name="Schleicher M."/>
            <person name="Eichinger L."/>
            <person name="Platzer M."/>
            <person name="Noegel A.A."/>
            <person name="Schaap P."/>
            <person name="Gloeckner G."/>
        </authorList>
    </citation>
    <scope>NUCLEOTIDE SEQUENCE [LARGE SCALE GENOMIC DNA]</scope>
    <source>
        <strain evidence="2">ATCC 26659 / Pp 5 / PN500</strain>
    </source>
</reference>
<evidence type="ECO:0000313" key="1">
    <source>
        <dbReference type="EMBL" id="EFA77824.1"/>
    </source>
</evidence>
<dbReference type="InParanoid" id="D3BL90"/>